<accession>A0ABT4YXG7</accession>
<keyword evidence="2" id="KW-1185">Reference proteome</keyword>
<dbReference type="EMBL" id="JAQLOI010000003">
    <property type="protein sequence ID" value="MDB1126198.1"/>
    <property type="molecule type" value="Genomic_DNA"/>
</dbReference>
<reference evidence="1 2" key="1">
    <citation type="submission" date="2023-01" db="EMBL/GenBank/DDBJ databases">
        <title>Vibrio sp. KJ40-1 sp.nov, isolated from marine algae.</title>
        <authorList>
            <person name="Butt M."/>
            <person name="Kim J.M.J."/>
            <person name="Jeon C.O.C."/>
        </authorList>
    </citation>
    <scope>NUCLEOTIDE SEQUENCE [LARGE SCALE GENOMIC DNA]</scope>
    <source>
        <strain evidence="1 2">KJ40-1</strain>
    </source>
</reference>
<evidence type="ECO:0000313" key="1">
    <source>
        <dbReference type="EMBL" id="MDB1126198.1"/>
    </source>
</evidence>
<protein>
    <submittedName>
        <fullName evidence="1">Flavodoxin</fullName>
    </submittedName>
</protein>
<evidence type="ECO:0000313" key="2">
    <source>
        <dbReference type="Proteomes" id="UP001210678"/>
    </source>
</evidence>
<proteinExistence type="predicted"/>
<organism evidence="1 2">
    <name type="scientific">Vibrio algarum</name>
    <dbReference type="NCBI Taxonomy" id="3020714"/>
    <lineage>
        <taxon>Bacteria</taxon>
        <taxon>Pseudomonadati</taxon>
        <taxon>Pseudomonadota</taxon>
        <taxon>Gammaproteobacteria</taxon>
        <taxon>Vibrionales</taxon>
        <taxon>Vibrionaceae</taxon>
        <taxon>Vibrio</taxon>
    </lineage>
</organism>
<dbReference type="RefSeq" id="WP_272140611.1">
    <property type="nucleotide sequence ID" value="NZ_JAQLOI010000003.1"/>
</dbReference>
<sequence>MISKIELVEKKHRWLLAQVDVDFPTPESILGRDLYIEREKSTQYRELASLNTEHQIESVLDEVYLVDFHRLTIMFAQLQSKFWLETKEQNHVLEFFAQIVLSESHDLYVGFKSTHAIICGIATRSNQELLISDLISEDANPIAIDHFINSIVKRYVKQESISKVIVPIA</sequence>
<comment type="caution">
    <text evidence="1">The sequence shown here is derived from an EMBL/GenBank/DDBJ whole genome shotgun (WGS) entry which is preliminary data.</text>
</comment>
<name>A0ABT4YXG7_9VIBR</name>
<gene>
    <name evidence="1" type="ORF">PGX00_22020</name>
</gene>
<dbReference type="Proteomes" id="UP001210678">
    <property type="component" value="Unassembled WGS sequence"/>
</dbReference>